<evidence type="ECO:0000313" key="2">
    <source>
        <dbReference type="EMBL" id="TCK21750.1"/>
    </source>
</evidence>
<comment type="caution">
    <text evidence="2">The sequence shown here is derived from an EMBL/GenBank/DDBJ whole genome shotgun (WGS) entry which is preliminary data.</text>
</comment>
<keyword evidence="2" id="KW-0560">Oxidoreductase</keyword>
<gene>
    <name evidence="2" type="ORF">EV378_5741</name>
</gene>
<dbReference type="InterPro" id="IPR013096">
    <property type="entry name" value="Cupin_2"/>
</dbReference>
<dbReference type="PANTHER" id="PTHR43698">
    <property type="entry name" value="RIBD C-TERMINAL DOMAIN CONTAINING PROTEIN"/>
    <property type="match status" value="1"/>
</dbReference>
<dbReference type="InterPro" id="IPR047263">
    <property type="entry name" value="HNL-like_cupin"/>
</dbReference>
<accession>A0A4R1HN26</accession>
<dbReference type="CDD" id="cd02233">
    <property type="entry name" value="cupin_HNL-like"/>
    <property type="match status" value="1"/>
</dbReference>
<proteinExistence type="predicted"/>
<dbReference type="Proteomes" id="UP000295560">
    <property type="component" value="Unassembled WGS sequence"/>
</dbReference>
<dbReference type="PANTHER" id="PTHR43698:SF1">
    <property type="entry name" value="BLL4564 PROTEIN"/>
    <property type="match status" value="1"/>
</dbReference>
<dbReference type="InterPro" id="IPR014710">
    <property type="entry name" value="RmlC-like_jellyroll"/>
</dbReference>
<dbReference type="EMBL" id="SMFZ01000002">
    <property type="protein sequence ID" value="TCK21750.1"/>
    <property type="molecule type" value="Genomic_DNA"/>
</dbReference>
<dbReference type="GO" id="GO:0051213">
    <property type="term" value="F:dioxygenase activity"/>
    <property type="evidence" value="ECO:0007669"/>
    <property type="project" value="UniProtKB-KW"/>
</dbReference>
<dbReference type="AlphaFoldDB" id="A0A4R1HN26"/>
<dbReference type="OrthoDB" id="9802489at2"/>
<reference evidence="2 3" key="1">
    <citation type="submission" date="2019-03" db="EMBL/GenBank/DDBJ databases">
        <title>Sequencing the genomes of 1000 actinobacteria strains.</title>
        <authorList>
            <person name="Klenk H.-P."/>
        </authorList>
    </citation>
    <scope>NUCLEOTIDE SEQUENCE [LARGE SCALE GENOMIC DNA]</scope>
    <source>
        <strain evidence="2 3">DSM 44969</strain>
    </source>
</reference>
<protein>
    <submittedName>
        <fullName evidence="2">Quercetin dioxygenase-like cupin family protein</fullName>
    </submittedName>
</protein>
<dbReference type="InterPro" id="IPR011051">
    <property type="entry name" value="RmlC_Cupin_sf"/>
</dbReference>
<evidence type="ECO:0000313" key="3">
    <source>
        <dbReference type="Proteomes" id="UP000295560"/>
    </source>
</evidence>
<dbReference type="Pfam" id="PF07883">
    <property type="entry name" value="Cupin_2"/>
    <property type="match status" value="1"/>
</dbReference>
<keyword evidence="3" id="KW-1185">Reference proteome</keyword>
<sequence length="133" mass="14555">MQITRSSENETGKAPADYFTGDVYLDQVAVPAGTSTFASAAVHFTPGARTAWHTHPRGQTIFVTEGVGRCQREGGPVEEIRPGDRVFFEPGENHWHGAAPARFMVHIAMQQQDESGEVVTWGRHVTDEEYAAG</sequence>
<dbReference type="RefSeq" id="WP_132430460.1">
    <property type="nucleotide sequence ID" value="NZ_SMFZ01000002.1"/>
</dbReference>
<keyword evidence="2" id="KW-0223">Dioxygenase</keyword>
<organism evidence="2 3">
    <name type="scientific">Pseudonocardia endophytica</name>
    <dbReference type="NCBI Taxonomy" id="401976"/>
    <lineage>
        <taxon>Bacteria</taxon>
        <taxon>Bacillati</taxon>
        <taxon>Actinomycetota</taxon>
        <taxon>Actinomycetes</taxon>
        <taxon>Pseudonocardiales</taxon>
        <taxon>Pseudonocardiaceae</taxon>
        <taxon>Pseudonocardia</taxon>
    </lineage>
</organism>
<dbReference type="SUPFAM" id="SSF51182">
    <property type="entry name" value="RmlC-like cupins"/>
    <property type="match status" value="1"/>
</dbReference>
<evidence type="ECO:0000259" key="1">
    <source>
        <dbReference type="Pfam" id="PF07883"/>
    </source>
</evidence>
<dbReference type="Gene3D" id="2.60.120.10">
    <property type="entry name" value="Jelly Rolls"/>
    <property type="match status" value="1"/>
</dbReference>
<name>A0A4R1HN26_PSEEN</name>
<feature type="domain" description="Cupin type-2" evidence="1">
    <location>
        <begin position="42"/>
        <end position="104"/>
    </location>
</feature>